<feature type="binding site" evidence="20">
    <location>
        <position position="23"/>
    </location>
    <ligand>
        <name>UDP-N-acetyl-alpha-D-glucosamine</name>
        <dbReference type="ChEBI" id="CHEBI:57705"/>
    </ligand>
</feature>
<dbReference type="PANTHER" id="PTHR43584">
    <property type="entry name" value="NUCLEOTIDYL TRANSFERASE"/>
    <property type="match status" value="1"/>
</dbReference>
<dbReference type="InterPro" id="IPR029044">
    <property type="entry name" value="Nucleotide-diphossugar_trans"/>
</dbReference>
<feature type="binding site" evidence="20">
    <location>
        <position position="397"/>
    </location>
    <ligand>
        <name>acetyl-CoA</name>
        <dbReference type="ChEBI" id="CHEBI:57288"/>
    </ligand>
</feature>
<dbReference type="GO" id="GO:0006048">
    <property type="term" value="P:UDP-N-acetylglucosamine biosynthetic process"/>
    <property type="evidence" value="ECO:0007669"/>
    <property type="project" value="UniProtKB-UniPathway"/>
</dbReference>
<keyword evidence="7 20" id="KW-0808">Transferase</keyword>
<evidence type="ECO:0000256" key="5">
    <source>
        <dbReference type="ARBA" id="ARBA00007947"/>
    </source>
</evidence>
<keyword evidence="13 20" id="KW-0573">Peptidoglycan synthesis</keyword>
<feature type="binding site" evidence="20">
    <location>
        <position position="326"/>
    </location>
    <ligand>
        <name>UDP-N-acetyl-alpha-D-glucosamine</name>
        <dbReference type="ChEBI" id="CHEBI:57705"/>
    </ligand>
</feature>
<comment type="caution">
    <text evidence="20">Lacks conserved residue(s) required for the propagation of feature annotation.</text>
</comment>
<dbReference type="GO" id="GO:0009252">
    <property type="term" value="P:peptidoglycan biosynthetic process"/>
    <property type="evidence" value="ECO:0007669"/>
    <property type="project" value="UniProtKB-UniRule"/>
</dbReference>
<dbReference type="EC" id="2.7.7.23" evidence="20"/>
<feature type="binding site" evidence="20">
    <location>
        <position position="340"/>
    </location>
    <ligand>
        <name>UDP-N-acetyl-alpha-D-glucosamine</name>
        <dbReference type="ChEBI" id="CHEBI:57705"/>
    </ligand>
</feature>
<reference evidence="22 23" key="1">
    <citation type="submission" date="2017-09" db="EMBL/GenBank/DDBJ databases">
        <title>Reassesment of A. cryaerophilus.</title>
        <authorList>
            <person name="Perez-Cataluna A."/>
            <person name="Collado L."/>
            <person name="Salgado O."/>
            <person name="Lefinanco V."/>
            <person name="Figueras M.J."/>
        </authorList>
    </citation>
    <scope>NUCLEOTIDE SEQUENCE [LARGE SCALE GENOMIC DNA]</scope>
    <source>
        <strain evidence="22 23">LMG 9871</strain>
    </source>
</reference>
<evidence type="ECO:0000256" key="17">
    <source>
        <dbReference type="ARBA" id="ARBA00048247"/>
    </source>
</evidence>
<comment type="cofactor">
    <cofactor evidence="20">
        <name>Mg(2+)</name>
        <dbReference type="ChEBI" id="CHEBI:18420"/>
    </cofactor>
    <text evidence="20">Binds 1 Mg(2+) ion per subunit.</text>
</comment>
<keyword evidence="6 20" id="KW-0963">Cytoplasm</keyword>
<evidence type="ECO:0000256" key="6">
    <source>
        <dbReference type="ARBA" id="ARBA00022490"/>
    </source>
</evidence>
<dbReference type="RefSeq" id="WP_105911522.1">
    <property type="nucleotide sequence ID" value="NZ_NXGH01000009.1"/>
</dbReference>
<feature type="binding site" evidence="20">
    <location>
        <position position="165"/>
    </location>
    <ligand>
        <name>UDP-N-acetyl-alpha-D-glucosamine</name>
        <dbReference type="ChEBI" id="CHEBI:57705"/>
    </ligand>
</feature>
<dbReference type="Gene3D" id="2.160.10.10">
    <property type="entry name" value="Hexapeptide repeat proteins"/>
    <property type="match status" value="1"/>
</dbReference>
<evidence type="ECO:0000256" key="3">
    <source>
        <dbReference type="ARBA" id="ARBA00005208"/>
    </source>
</evidence>
<dbReference type="GO" id="GO:0016020">
    <property type="term" value="C:membrane"/>
    <property type="evidence" value="ECO:0007669"/>
    <property type="project" value="GOC"/>
</dbReference>
<feature type="region of interest" description="N-acetyltransferase" evidence="20">
    <location>
        <begin position="246"/>
        <end position="438"/>
    </location>
</feature>
<feature type="binding site" evidence="20">
    <location>
        <position position="351"/>
    </location>
    <ligand>
        <name>UDP-N-acetyl-alpha-D-glucosamine</name>
        <dbReference type="ChEBI" id="CHEBI:57705"/>
    </ligand>
</feature>
<evidence type="ECO:0000256" key="18">
    <source>
        <dbReference type="ARBA" id="ARBA00048493"/>
    </source>
</evidence>
<comment type="pathway">
    <text evidence="20">Bacterial outer membrane biogenesis; LPS lipid A biosynthesis.</text>
</comment>
<feature type="binding site" evidence="20">
    <location>
        <position position="150"/>
    </location>
    <ligand>
        <name>UDP-N-acetyl-alpha-D-glucosamine</name>
        <dbReference type="ChEBI" id="CHEBI:57705"/>
    </ligand>
</feature>
<dbReference type="InterPro" id="IPR005882">
    <property type="entry name" value="Bifunctional_GlmU"/>
</dbReference>
<keyword evidence="11 20" id="KW-0460">Magnesium</keyword>
<evidence type="ECO:0000256" key="12">
    <source>
        <dbReference type="ARBA" id="ARBA00022960"/>
    </source>
</evidence>
<feature type="binding site" evidence="20">
    <location>
        <position position="309"/>
    </location>
    <ligand>
        <name>UDP-N-acetyl-alpha-D-glucosamine</name>
        <dbReference type="ChEBI" id="CHEBI:57705"/>
    </ligand>
</feature>
<evidence type="ECO:0000256" key="1">
    <source>
        <dbReference type="ARBA" id="ARBA00004496"/>
    </source>
</evidence>
<keyword evidence="9 20" id="KW-0479">Metal-binding</keyword>
<dbReference type="EMBL" id="NXGH01000009">
    <property type="protein sequence ID" value="PRM90107.1"/>
    <property type="molecule type" value="Genomic_DNA"/>
</dbReference>
<comment type="similarity">
    <text evidence="5 20">In the N-terminal section; belongs to the N-acetylglucosamine-1-phosphate uridyltransferase family.</text>
</comment>
<dbReference type="Proteomes" id="UP000238649">
    <property type="component" value="Unassembled WGS sequence"/>
</dbReference>
<dbReference type="NCBIfam" id="TIGR01173">
    <property type="entry name" value="glmU"/>
    <property type="match status" value="1"/>
</dbReference>
<evidence type="ECO:0000256" key="4">
    <source>
        <dbReference type="ARBA" id="ARBA00007707"/>
    </source>
</evidence>
<feature type="binding site" evidence="20">
    <location>
        <begin position="9"/>
        <end position="12"/>
    </location>
    <ligand>
        <name>UDP-N-acetyl-alpha-D-glucosamine</name>
        <dbReference type="ChEBI" id="CHEBI:57705"/>
    </ligand>
</feature>
<evidence type="ECO:0000256" key="13">
    <source>
        <dbReference type="ARBA" id="ARBA00022984"/>
    </source>
</evidence>
<evidence type="ECO:0000256" key="15">
    <source>
        <dbReference type="ARBA" id="ARBA00023315"/>
    </source>
</evidence>
<comment type="caution">
    <text evidence="22">The sequence shown here is derived from an EMBL/GenBank/DDBJ whole genome shotgun (WGS) entry which is preliminary data.</text>
</comment>
<evidence type="ECO:0000256" key="20">
    <source>
        <dbReference type="HAMAP-Rule" id="MF_01631"/>
    </source>
</evidence>
<comment type="function">
    <text evidence="19 20">Catalyzes the last two sequential reactions in the de novo biosynthetic pathway for UDP-N-acetylglucosamine (UDP-GlcNAc). The C-terminal domain catalyzes the transfer of acetyl group from acetyl coenzyme A to glucosamine-1-phosphate (GlcN-1-P) to produce N-acetylglucosamine-1-phosphate (GlcNAc-1-P), which is converted into UDP-GlcNAc by the transfer of uridine 5-monophosphate (from uridine 5-triphosphate), a reaction catalyzed by the N-terminal domain.</text>
</comment>
<dbReference type="GO" id="GO:0008360">
    <property type="term" value="P:regulation of cell shape"/>
    <property type="evidence" value="ECO:0007669"/>
    <property type="project" value="UniProtKB-KW"/>
</dbReference>
<keyword evidence="15 20" id="KW-0012">Acyltransferase</keyword>
<name>A0A2S9SU44_9BACT</name>
<dbReference type="GO" id="GO:0005737">
    <property type="term" value="C:cytoplasm"/>
    <property type="evidence" value="ECO:0007669"/>
    <property type="project" value="UniProtKB-SubCell"/>
</dbReference>
<dbReference type="SUPFAM" id="SSF51161">
    <property type="entry name" value="Trimeric LpxA-like enzymes"/>
    <property type="match status" value="1"/>
</dbReference>
<comment type="subcellular location">
    <subcellularLocation>
        <location evidence="1 20">Cytoplasm</location>
    </subcellularLocation>
</comment>
<dbReference type="GO" id="GO:0071555">
    <property type="term" value="P:cell wall organization"/>
    <property type="evidence" value="ECO:0007669"/>
    <property type="project" value="UniProtKB-KW"/>
</dbReference>
<dbReference type="HAMAP" id="MF_01631">
    <property type="entry name" value="GlmU"/>
    <property type="match status" value="1"/>
</dbReference>
<accession>A0A2S9SU44</accession>
<feature type="binding site" evidence="20">
    <location>
        <position position="222"/>
    </location>
    <ligand>
        <name>Mg(2+)</name>
        <dbReference type="ChEBI" id="CHEBI:18420"/>
    </ligand>
</feature>
<dbReference type="InterPro" id="IPR005835">
    <property type="entry name" value="NTP_transferase_dom"/>
</dbReference>
<dbReference type="PANTHER" id="PTHR43584:SF3">
    <property type="entry name" value="BIFUNCTIONAL PROTEIN GLMU"/>
    <property type="match status" value="1"/>
</dbReference>
<evidence type="ECO:0000256" key="9">
    <source>
        <dbReference type="ARBA" id="ARBA00022723"/>
    </source>
</evidence>
<comment type="subunit">
    <text evidence="20">Homotrimer.</text>
</comment>
<dbReference type="GO" id="GO:0000902">
    <property type="term" value="P:cell morphogenesis"/>
    <property type="evidence" value="ECO:0007669"/>
    <property type="project" value="UniProtKB-UniRule"/>
</dbReference>
<dbReference type="GO" id="GO:0019134">
    <property type="term" value="F:glucosamine-1-phosphate N-acetyltransferase activity"/>
    <property type="evidence" value="ECO:0007669"/>
    <property type="project" value="UniProtKB-UniRule"/>
</dbReference>
<feature type="binding site" evidence="20">
    <location>
        <position position="222"/>
    </location>
    <ligand>
        <name>UDP-N-acetyl-alpha-D-glucosamine</name>
        <dbReference type="ChEBI" id="CHEBI:57705"/>
    </ligand>
</feature>
<keyword evidence="14 20" id="KW-0511">Multifunctional enzyme</keyword>
<sequence>MNQKSIIILAAGQGTRMKSDIPKVLHKISGKPMIYYSIKEALKLSDDITVVLYHQFERVKAEIEKYFSNINFVIQDHKNYPGTGGAVMGITPKYEKTLVLNADMPLIQSSELEKFDIPNATIVMSVLKLESADGYGRVIIENENVKKIVEQKDASIEELKITTANAGIYQFETNFLLENLAKLDNNNAQKEYYITDLVEMAINQGKVLKPLIVNEENFKGVNSKVELADAEVIHQNRIKKEFLKAGVIMRLPETIYIEESVEIEGESIIENGVSLLGNSKIINSHIKTNSVVEDSIIKDSDVGPMARIRPLSEINKTHIGNFVETKKAILNGVKAGHLSYLGDCSIDEGTNIGCGTITCNYDGVNKYQTIIGKNVFVGSDTQFVAPVKIEDDVLIAAGSTVTGNVKKGELYLTRAKAKTIDGYFYKHFDKAKKVKEEK</sequence>
<keyword evidence="10 20" id="KW-0677">Repeat</keyword>
<dbReference type="SUPFAM" id="SSF53448">
    <property type="entry name" value="Nucleotide-diphospho-sugar transferases"/>
    <property type="match status" value="1"/>
</dbReference>
<dbReference type="UniPathway" id="UPA00973"/>
<organism evidence="22 23">
    <name type="scientific">Aliarcobacter cryaerophilus</name>
    <dbReference type="NCBI Taxonomy" id="28198"/>
    <lineage>
        <taxon>Bacteria</taxon>
        <taxon>Pseudomonadati</taxon>
        <taxon>Campylobacterota</taxon>
        <taxon>Epsilonproteobacteria</taxon>
        <taxon>Campylobacterales</taxon>
        <taxon>Arcobacteraceae</taxon>
        <taxon>Aliarcobacter</taxon>
    </lineage>
</organism>
<feature type="region of interest" description="Pyrophosphorylase" evidence="20">
    <location>
        <begin position="1"/>
        <end position="224"/>
    </location>
</feature>
<proteinExistence type="inferred from homology"/>
<evidence type="ECO:0000256" key="11">
    <source>
        <dbReference type="ARBA" id="ARBA00022842"/>
    </source>
</evidence>
<feature type="binding site" evidence="20">
    <location>
        <begin position="82"/>
        <end position="83"/>
    </location>
    <ligand>
        <name>UDP-N-acetyl-alpha-D-glucosamine</name>
        <dbReference type="ChEBI" id="CHEBI:57705"/>
    </ligand>
</feature>
<comment type="similarity">
    <text evidence="4 20">In the C-terminal section; belongs to the transferase hexapeptide repeat family.</text>
</comment>
<dbReference type="GO" id="GO:0003977">
    <property type="term" value="F:UDP-N-acetylglucosamine diphosphorylase activity"/>
    <property type="evidence" value="ECO:0007669"/>
    <property type="project" value="UniProtKB-UniRule"/>
</dbReference>
<dbReference type="AlphaFoldDB" id="A0A2S9SU44"/>
<dbReference type="Gene3D" id="3.90.550.10">
    <property type="entry name" value="Spore Coat Polysaccharide Biosynthesis Protein SpsA, Chain A"/>
    <property type="match status" value="1"/>
</dbReference>
<evidence type="ECO:0000313" key="23">
    <source>
        <dbReference type="Proteomes" id="UP000238649"/>
    </source>
</evidence>
<dbReference type="InterPro" id="IPR050065">
    <property type="entry name" value="GlmU-like"/>
</dbReference>
<dbReference type="GO" id="GO:0009245">
    <property type="term" value="P:lipid A biosynthetic process"/>
    <property type="evidence" value="ECO:0007669"/>
    <property type="project" value="UniProtKB-UniRule"/>
</dbReference>
<evidence type="ECO:0000256" key="8">
    <source>
        <dbReference type="ARBA" id="ARBA00022695"/>
    </source>
</evidence>
<feature type="active site" description="Proton acceptor" evidence="20">
    <location>
        <position position="337"/>
    </location>
</feature>
<dbReference type="GO" id="GO:0000287">
    <property type="term" value="F:magnesium ion binding"/>
    <property type="evidence" value="ECO:0007669"/>
    <property type="project" value="UniProtKB-UniRule"/>
</dbReference>
<keyword evidence="8 20" id="KW-0548">Nucleotidyltransferase</keyword>
<evidence type="ECO:0000313" key="22">
    <source>
        <dbReference type="EMBL" id="PRM90107.1"/>
    </source>
</evidence>
<dbReference type="InterPro" id="IPR011004">
    <property type="entry name" value="Trimer_LpxA-like_sf"/>
</dbReference>
<comment type="catalytic activity">
    <reaction evidence="17 20">
        <text>alpha-D-glucosamine 1-phosphate + acetyl-CoA = N-acetyl-alpha-D-glucosamine 1-phosphate + CoA + H(+)</text>
        <dbReference type="Rhea" id="RHEA:13725"/>
        <dbReference type="ChEBI" id="CHEBI:15378"/>
        <dbReference type="ChEBI" id="CHEBI:57287"/>
        <dbReference type="ChEBI" id="CHEBI:57288"/>
        <dbReference type="ChEBI" id="CHEBI:57776"/>
        <dbReference type="ChEBI" id="CHEBI:58516"/>
        <dbReference type="EC" id="2.3.1.157"/>
    </reaction>
</comment>
<dbReference type="UniPathway" id="UPA00113">
    <property type="reaction ID" value="UER00532"/>
</dbReference>
<evidence type="ECO:0000256" key="2">
    <source>
        <dbReference type="ARBA" id="ARBA00005166"/>
    </source>
</evidence>
<dbReference type="InterPro" id="IPR038009">
    <property type="entry name" value="GlmU_C_LbH"/>
</dbReference>
<dbReference type="CDD" id="cd02540">
    <property type="entry name" value="GT2_GlmU_N_bac"/>
    <property type="match status" value="1"/>
</dbReference>
<evidence type="ECO:0000256" key="7">
    <source>
        <dbReference type="ARBA" id="ARBA00022679"/>
    </source>
</evidence>
<comment type="pathway">
    <text evidence="3 20">Nucleotide-sugar biosynthesis; UDP-N-acetyl-alpha-D-glucosamine biosynthesis; UDP-N-acetyl-alpha-D-glucosamine from N-acetyl-alpha-D-glucosamine 1-phosphate: step 1/1.</text>
</comment>
<feature type="domain" description="Nucleotidyl transferase" evidence="21">
    <location>
        <begin position="7"/>
        <end position="208"/>
    </location>
</feature>
<dbReference type="CDD" id="cd03353">
    <property type="entry name" value="LbH_GlmU_C"/>
    <property type="match status" value="1"/>
</dbReference>
<protein>
    <recommendedName>
        <fullName evidence="20">Bifunctional protein GlmU</fullName>
    </recommendedName>
    <domain>
        <recommendedName>
            <fullName evidence="20">UDP-N-acetylglucosamine pyrophosphorylase</fullName>
            <ecNumber evidence="20">2.7.7.23</ecNumber>
        </recommendedName>
        <alternativeName>
            <fullName evidence="20">N-acetylglucosamine-1-phosphate uridyltransferase</fullName>
        </alternativeName>
    </domain>
    <domain>
        <recommendedName>
            <fullName evidence="20">Glucosamine-1-phosphate N-acetyltransferase</fullName>
            <ecNumber evidence="20">2.3.1.157</ecNumber>
        </recommendedName>
    </domain>
</protein>
<feature type="binding site" evidence="20">
    <location>
        <begin position="360"/>
        <end position="361"/>
    </location>
    <ligand>
        <name>acetyl-CoA</name>
        <dbReference type="ChEBI" id="CHEBI:57288"/>
    </ligand>
</feature>
<keyword evidence="16 20" id="KW-0961">Cell wall biogenesis/degradation</keyword>
<dbReference type="EC" id="2.3.1.157" evidence="20"/>
<feature type="binding site" evidence="20">
    <location>
        <position position="379"/>
    </location>
    <ligand>
        <name>acetyl-CoA</name>
        <dbReference type="ChEBI" id="CHEBI:57288"/>
    </ligand>
</feature>
<evidence type="ECO:0000256" key="19">
    <source>
        <dbReference type="ARBA" id="ARBA00049628"/>
    </source>
</evidence>
<dbReference type="Pfam" id="PF00483">
    <property type="entry name" value="NTP_transferase"/>
    <property type="match status" value="1"/>
</dbReference>
<comment type="pathway">
    <text evidence="2 20">Nucleotide-sugar biosynthesis; UDP-N-acetyl-alpha-D-glucosamine biosynthesis; N-acetyl-alpha-D-glucosamine 1-phosphate from alpha-D-glucosamine 6-phosphate (route II): step 2/2.</text>
</comment>
<feature type="binding site" evidence="20">
    <location>
        <position position="414"/>
    </location>
    <ligand>
        <name>acetyl-CoA</name>
        <dbReference type="ChEBI" id="CHEBI:57288"/>
    </ligand>
</feature>
<feature type="binding site" evidence="20">
    <location>
        <position position="136"/>
    </location>
    <ligand>
        <name>UDP-N-acetyl-alpha-D-glucosamine</name>
        <dbReference type="ChEBI" id="CHEBI:57705"/>
    </ligand>
</feature>
<dbReference type="Pfam" id="PF00132">
    <property type="entry name" value="Hexapep"/>
    <property type="match status" value="1"/>
</dbReference>
<comment type="catalytic activity">
    <reaction evidence="18 20">
        <text>N-acetyl-alpha-D-glucosamine 1-phosphate + UTP + H(+) = UDP-N-acetyl-alpha-D-glucosamine + diphosphate</text>
        <dbReference type="Rhea" id="RHEA:13509"/>
        <dbReference type="ChEBI" id="CHEBI:15378"/>
        <dbReference type="ChEBI" id="CHEBI:33019"/>
        <dbReference type="ChEBI" id="CHEBI:46398"/>
        <dbReference type="ChEBI" id="CHEBI:57705"/>
        <dbReference type="ChEBI" id="CHEBI:57776"/>
        <dbReference type="EC" id="2.7.7.23"/>
    </reaction>
</comment>
<evidence type="ECO:0000259" key="21">
    <source>
        <dbReference type="Pfam" id="PF00483"/>
    </source>
</evidence>
<evidence type="ECO:0000256" key="14">
    <source>
        <dbReference type="ARBA" id="ARBA00023268"/>
    </source>
</evidence>
<evidence type="ECO:0000256" key="10">
    <source>
        <dbReference type="ARBA" id="ARBA00022737"/>
    </source>
</evidence>
<evidence type="ECO:0000256" key="16">
    <source>
        <dbReference type="ARBA" id="ARBA00023316"/>
    </source>
</evidence>
<feature type="region of interest" description="Linker" evidence="20">
    <location>
        <begin position="225"/>
        <end position="245"/>
    </location>
</feature>
<feature type="binding site" evidence="20">
    <location>
        <position position="103"/>
    </location>
    <ligand>
        <name>Mg(2+)</name>
        <dbReference type="ChEBI" id="CHEBI:18420"/>
    </ligand>
</feature>
<gene>
    <name evidence="20 22" type="primary">glmU</name>
    <name evidence="22" type="ORF">CJ671_04475</name>
</gene>
<dbReference type="OrthoDB" id="9775031at2"/>
<dbReference type="NCBIfam" id="NF010939">
    <property type="entry name" value="PRK14359.1"/>
    <property type="match status" value="1"/>
</dbReference>
<dbReference type="InterPro" id="IPR001451">
    <property type="entry name" value="Hexapep"/>
</dbReference>
<keyword evidence="12 20" id="KW-0133">Cell shape</keyword>